<evidence type="ECO:0000256" key="10">
    <source>
        <dbReference type="ARBA" id="ARBA00023211"/>
    </source>
</evidence>
<evidence type="ECO:0000313" key="15">
    <source>
        <dbReference type="EMBL" id="QGF24836.1"/>
    </source>
</evidence>
<dbReference type="InterPro" id="IPR050501">
    <property type="entry name" value="ICDH/IPMDH"/>
</dbReference>
<feature type="domain" description="Isopropylmalate dehydrogenase-like" evidence="14">
    <location>
        <begin position="80"/>
        <end position="420"/>
    </location>
</feature>
<comment type="subunit">
    <text evidence="12">Homodimer.</text>
</comment>
<gene>
    <name evidence="12" type="primary">leuB</name>
    <name evidence="15" type="ORF">Rai3103_15750</name>
</gene>
<comment type="function">
    <text evidence="12">Catalyzes the oxidation of 3-carboxy-2-hydroxy-4-methylpentanoate (3-isopropylmalate) to 3-carboxy-4-methyl-2-oxopentanoate. The product decarboxylates to 4-methyl-2 oxopentanoate.</text>
</comment>
<keyword evidence="16" id="KW-1185">Reference proteome</keyword>
<evidence type="ECO:0000256" key="7">
    <source>
        <dbReference type="ARBA" id="ARBA00022842"/>
    </source>
</evidence>
<feature type="site" description="Important for catalysis" evidence="12">
    <location>
        <position position="216"/>
    </location>
</feature>
<feature type="binding site" evidence="12">
    <location>
        <position position="299"/>
    </location>
    <ligand>
        <name>substrate</name>
    </ligand>
</feature>
<evidence type="ECO:0000256" key="4">
    <source>
        <dbReference type="ARBA" id="ARBA00022490"/>
    </source>
</evidence>
<keyword evidence="6 12" id="KW-0479">Metal-binding</keyword>
<dbReference type="HAMAP" id="MF_01035">
    <property type="entry name" value="LeuB_type2"/>
    <property type="match status" value="1"/>
</dbReference>
<dbReference type="InterPro" id="IPR019818">
    <property type="entry name" value="IsoCit/isopropylmalate_DH_CS"/>
</dbReference>
<evidence type="ECO:0000256" key="1">
    <source>
        <dbReference type="ARBA" id="ARBA00000624"/>
    </source>
</evidence>
<feature type="binding site" evidence="12">
    <location>
        <begin position="359"/>
        <end position="371"/>
    </location>
    <ligand>
        <name>NAD(+)</name>
        <dbReference type="ChEBI" id="CHEBI:57540"/>
    </ligand>
</feature>
<dbReference type="Pfam" id="PF00180">
    <property type="entry name" value="Iso_dh"/>
    <property type="match status" value="1"/>
</dbReference>
<dbReference type="SUPFAM" id="SSF53659">
    <property type="entry name" value="Isocitrate/Isopropylmalate dehydrogenase-like"/>
    <property type="match status" value="1"/>
</dbReference>
<keyword evidence="4 12" id="KW-0963">Cytoplasm</keyword>
<feature type="site" description="Important for catalysis" evidence="12">
    <location>
        <position position="266"/>
    </location>
</feature>
<dbReference type="GO" id="GO:0005737">
    <property type="term" value="C:cytoplasm"/>
    <property type="evidence" value="ECO:0007669"/>
    <property type="project" value="UniProtKB-SubCell"/>
</dbReference>
<dbReference type="Proteomes" id="UP000386847">
    <property type="component" value="Chromosome"/>
</dbReference>
<dbReference type="InterPro" id="IPR023698">
    <property type="entry name" value="LeuB_actb"/>
</dbReference>
<keyword evidence="5 12" id="KW-0028">Amino-acid biosynthesis</keyword>
<dbReference type="NCBIfam" id="NF002898">
    <property type="entry name" value="PRK03437.1"/>
    <property type="match status" value="1"/>
</dbReference>
<evidence type="ECO:0000313" key="16">
    <source>
        <dbReference type="Proteomes" id="UP000386847"/>
    </source>
</evidence>
<protein>
    <recommendedName>
        <fullName evidence="12">3-isopropylmalate dehydrogenase</fullName>
        <ecNumber evidence="12">1.1.1.85</ecNumber>
    </recommendedName>
    <alternativeName>
        <fullName evidence="12">3-IPM-DH</fullName>
    </alternativeName>
    <alternativeName>
        <fullName evidence="12">Beta-IPM dehydrogenase</fullName>
        <shortName evidence="12">IMDH</shortName>
    </alternativeName>
</protein>
<proteinExistence type="inferred from homology"/>
<keyword evidence="3 12" id="KW-0432">Leucine biosynthesis</keyword>
<comment type="similarity">
    <text evidence="12">Belongs to the isocitrate and isopropylmalate dehydrogenases family. LeuB type 2 subfamily.</text>
</comment>
<evidence type="ECO:0000256" key="13">
    <source>
        <dbReference type="SAM" id="MobiDB-lite"/>
    </source>
</evidence>
<dbReference type="GO" id="GO:0009098">
    <property type="term" value="P:L-leucine biosynthetic process"/>
    <property type="evidence" value="ECO:0007669"/>
    <property type="project" value="UniProtKB-UniRule"/>
</dbReference>
<evidence type="ECO:0000256" key="12">
    <source>
        <dbReference type="HAMAP-Rule" id="MF_01035"/>
    </source>
</evidence>
<organism evidence="15 16">
    <name type="scientific">Raineyella fluvialis</name>
    <dbReference type="NCBI Taxonomy" id="2662261"/>
    <lineage>
        <taxon>Bacteria</taxon>
        <taxon>Bacillati</taxon>
        <taxon>Actinomycetota</taxon>
        <taxon>Actinomycetes</taxon>
        <taxon>Propionibacteriales</taxon>
        <taxon>Propionibacteriaceae</taxon>
        <taxon>Raineyella</taxon>
    </lineage>
</organism>
<dbReference type="AlphaFoldDB" id="A0A5Q2FKG6"/>
<feature type="binding site" evidence="12">
    <location>
        <position position="171"/>
    </location>
    <ligand>
        <name>substrate</name>
    </ligand>
</feature>
<evidence type="ECO:0000256" key="5">
    <source>
        <dbReference type="ARBA" id="ARBA00022605"/>
    </source>
</evidence>
<evidence type="ECO:0000256" key="9">
    <source>
        <dbReference type="ARBA" id="ARBA00023027"/>
    </source>
</evidence>
<feature type="binding site" evidence="12">
    <location>
        <position position="299"/>
    </location>
    <ligand>
        <name>Mg(2+)</name>
        <dbReference type="ChEBI" id="CHEBI:18420"/>
    </ligand>
</feature>
<keyword evidence="10 12" id="KW-0464">Manganese</keyword>
<dbReference type="KEGG" id="rain:Rai3103_15750"/>
<keyword evidence="9 12" id="KW-0520">NAD</keyword>
<feature type="region of interest" description="Disordered" evidence="13">
    <location>
        <begin position="1"/>
        <end position="44"/>
    </location>
</feature>
<evidence type="ECO:0000256" key="2">
    <source>
        <dbReference type="ARBA" id="ARBA00001936"/>
    </source>
</evidence>
<dbReference type="EC" id="1.1.1.85" evidence="12"/>
<dbReference type="PROSITE" id="PS00470">
    <property type="entry name" value="IDH_IMDH"/>
    <property type="match status" value="1"/>
</dbReference>
<evidence type="ECO:0000259" key="14">
    <source>
        <dbReference type="SMART" id="SM01329"/>
    </source>
</evidence>
<dbReference type="GO" id="GO:0000287">
    <property type="term" value="F:magnesium ion binding"/>
    <property type="evidence" value="ECO:0007669"/>
    <property type="project" value="InterPro"/>
</dbReference>
<dbReference type="PANTHER" id="PTHR43275">
    <property type="entry name" value="D-MALATE DEHYDROGENASE [DECARBOXYLATING]"/>
    <property type="match status" value="1"/>
</dbReference>
<name>A0A5Q2FKG6_9ACTN</name>
<comment type="catalytic activity">
    <reaction evidence="1 12">
        <text>(2R,3S)-3-isopropylmalate + NAD(+) = 4-methyl-2-oxopentanoate + CO2 + NADH</text>
        <dbReference type="Rhea" id="RHEA:32271"/>
        <dbReference type="ChEBI" id="CHEBI:16526"/>
        <dbReference type="ChEBI" id="CHEBI:17865"/>
        <dbReference type="ChEBI" id="CHEBI:35121"/>
        <dbReference type="ChEBI" id="CHEBI:57540"/>
        <dbReference type="ChEBI" id="CHEBI:57945"/>
        <dbReference type="EC" id="1.1.1.85"/>
    </reaction>
</comment>
<dbReference type="InterPro" id="IPR024084">
    <property type="entry name" value="IsoPropMal-DH-like_dom"/>
</dbReference>
<comment type="subcellular location">
    <subcellularLocation>
        <location evidence="12">Cytoplasm</location>
    </subcellularLocation>
</comment>
<accession>A0A5Q2FKG6</accession>
<feature type="binding site" evidence="12">
    <location>
        <position position="327"/>
    </location>
    <ligand>
        <name>Mg(2+)</name>
        <dbReference type="ChEBI" id="CHEBI:18420"/>
    </ligand>
</feature>
<dbReference type="SMART" id="SM01329">
    <property type="entry name" value="Iso_dh"/>
    <property type="match status" value="1"/>
</dbReference>
<feature type="binding site" evidence="12">
    <location>
        <position position="323"/>
    </location>
    <ligand>
        <name>Mg(2+)</name>
        <dbReference type="ChEBI" id="CHEBI:18420"/>
    </ligand>
</feature>
<dbReference type="UniPathway" id="UPA00048">
    <property type="reaction ID" value="UER00072"/>
</dbReference>
<keyword evidence="7 12" id="KW-0460">Magnesium</keyword>
<keyword evidence="11 12" id="KW-0100">Branched-chain amino acid biosynthesis</keyword>
<evidence type="ECO:0000256" key="3">
    <source>
        <dbReference type="ARBA" id="ARBA00022430"/>
    </source>
</evidence>
<dbReference type="PANTHER" id="PTHR43275:SF1">
    <property type="entry name" value="D-MALATE DEHYDROGENASE [DECARBOXYLATING]"/>
    <property type="match status" value="1"/>
</dbReference>
<feature type="binding site" evidence="12">
    <location>
        <position position="209"/>
    </location>
    <ligand>
        <name>substrate</name>
    </ligand>
</feature>
<dbReference type="GO" id="GO:0003862">
    <property type="term" value="F:3-isopropylmalate dehydrogenase activity"/>
    <property type="evidence" value="ECO:0007669"/>
    <property type="project" value="UniProtKB-UniRule"/>
</dbReference>
<dbReference type="Gene3D" id="3.40.718.10">
    <property type="entry name" value="Isopropylmalate Dehydrogenase"/>
    <property type="match status" value="1"/>
</dbReference>
<keyword evidence="8 12" id="KW-0560">Oxidoreductase</keyword>
<sequence>MGVHVEAQAHRKNLVLPHRRRSGEHRVRPPAVGGRGPPGGPGPIGCVAPAGRRIVRSCPRRGGPRYPDAVSTQNSADRPSIAVIAGDGIGPEVVAEGLKVLDAVAGADAFDKVHYDLGADRWLRTGEVLPESEMESLARHDAILLGAVGAAPGDTRIPSGILERGLLLKLRFAFDHYVNLRPSKLFPGVPTPLAPHVTEGKEIDFVVVREGTEGLYAGNGGKLRAGTVHEVATEVSVNTAYGVERVVRFAFEHATKRRHKVTLVHKHNVLVNAGGLWRRIFESVAAEYPQVETDYLHIDAATIFMATDPARFDVLVTDNLFGDIITDLAGAVTGGIGLAASGNLNPSGAFPSMFEPVHGSAPDIAGQQKADPTAAILSVAMMLEHLGRRDEAARIVAAVNADITGRGDQVRTTSEVGDAIAARLA</sequence>
<dbReference type="EMBL" id="CP045725">
    <property type="protein sequence ID" value="QGF24836.1"/>
    <property type="molecule type" value="Genomic_DNA"/>
</dbReference>
<comment type="cofactor">
    <cofactor evidence="12">
        <name>Mg(2+)</name>
        <dbReference type="ChEBI" id="CHEBI:18420"/>
    </cofactor>
    <cofactor evidence="12">
        <name>Mn(2+)</name>
        <dbReference type="ChEBI" id="CHEBI:29035"/>
    </cofactor>
    <text evidence="12">Binds 1 Mg(2+) or Mn(2+) ion per subunit.</text>
</comment>
<reference evidence="15 16" key="1">
    <citation type="submission" date="2019-10" db="EMBL/GenBank/DDBJ databases">
        <title>Genomic analysis of Raineyella sp. CBA3103.</title>
        <authorList>
            <person name="Roh S.W."/>
        </authorList>
    </citation>
    <scope>NUCLEOTIDE SEQUENCE [LARGE SCALE GENOMIC DNA]</scope>
    <source>
        <strain evidence="15 16">CBA3103</strain>
    </source>
</reference>
<comment type="cofactor">
    <cofactor evidence="2">
        <name>Mn(2+)</name>
        <dbReference type="ChEBI" id="CHEBI:29035"/>
    </cofactor>
</comment>
<evidence type="ECO:0000256" key="6">
    <source>
        <dbReference type="ARBA" id="ARBA00022723"/>
    </source>
</evidence>
<evidence type="ECO:0000256" key="8">
    <source>
        <dbReference type="ARBA" id="ARBA00023002"/>
    </source>
</evidence>
<feature type="compositionally biased region" description="Basic residues" evidence="13">
    <location>
        <begin position="10"/>
        <end position="23"/>
    </location>
</feature>
<evidence type="ECO:0000256" key="11">
    <source>
        <dbReference type="ARBA" id="ARBA00023304"/>
    </source>
</evidence>
<dbReference type="GO" id="GO:0051287">
    <property type="term" value="F:NAD binding"/>
    <property type="evidence" value="ECO:0007669"/>
    <property type="project" value="InterPro"/>
</dbReference>
<feature type="binding site" evidence="12">
    <location>
        <position position="181"/>
    </location>
    <ligand>
        <name>substrate</name>
    </ligand>
</feature>
<comment type="pathway">
    <text evidence="12">Amino-acid biosynthesis; L-leucine biosynthesis; L-leucine from 3-methyl-2-oxobutanoate: step 3/4.</text>
</comment>